<sequence>MDLTPGTYKHYAKTFETFTALSGHMRSHSTTTTTTTTTNTNPNPLPLFYSLINNPKKTCPFSLYDSQAFTPHRSSHPPMNSCRKSGQISCNFSDTDIEIASSISDAASIEENIVVCLMVLSRGMHETI</sequence>
<keyword evidence="2" id="KW-1185">Reference proteome</keyword>
<dbReference type="Proteomes" id="UP000017836">
    <property type="component" value="Unassembled WGS sequence"/>
</dbReference>
<name>W1PAI2_AMBTC</name>
<dbReference type="AlphaFoldDB" id="W1PAI2"/>
<evidence type="ECO:0000313" key="2">
    <source>
        <dbReference type="Proteomes" id="UP000017836"/>
    </source>
</evidence>
<dbReference type="EMBL" id="KI393866">
    <property type="protein sequence ID" value="ERN06907.1"/>
    <property type="molecule type" value="Genomic_DNA"/>
</dbReference>
<organism evidence="1 2">
    <name type="scientific">Amborella trichopoda</name>
    <dbReference type="NCBI Taxonomy" id="13333"/>
    <lineage>
        <taxon>Eukaryota</taxon>
        <taxon>Viridiplantae</taxon>
        <taxon>Streptophyta</taxon>
        <taxon>Embryophyta</taxon>
        <taxon>Tracheophyta</taxon>
        <taxon>Spermatophyta</taxon>
        <taxon>Magnoliopsida</taxon>
        <taxon>Amborellales</taxon>
        <taxon>Amborellaceae</taxon>
        <taxon>Amborella</taxon>
    </lineage>
</organism>
<dbReference type="HOGENOM" id="CLU_1962517_0_0_1"/>
<accession>W1PAI2</accession>
<reference evidence="2" key="1">
    <citation type="journal article" date="2013" name="Science">
        <title>The Amborella genome and the evolution of flowering plants.</title>
        <authorList>
            <consortium name="Amborella Genome Project"/>
        </authorList>
    </citation>
    <scope>NUCLEOTIDE SEQUENCE [LARGE SCALE GENOMIC DNA]</scope>
</reference>
<gene>
    <name evidence="1" type="ORF">AMTR_s00005p00257660</name>
</gene>
<dbReference type="Gramene" id="ERN06907">
    <property type="protein sequence ID" value="ERN06907"/>
    <property type="gene ID" value="AMTR_s00005p00257660"/>
</dbReference>
<protein>
    <recommendedName>
        <fullName evidence="3">C2H2-type domain-containing protein</fullName>
    </recommendedName>
</protein>
<evidence type="ECO:0008006" key="3">
    <source>
        <dbReference type="Google" id="ProtNLM"/>
    </source>
</evidence>
<proteinExistence type="predicted"/>
<evidence type="ECO:0000313" key="1">
    <source>
        <dbReference type="EMBL" id="ERN06907.1"/>
    </source>
</evidence>